<organism evidence="7 8">
    <name type="scientific">Geothermobacter hydrogeniphilus</name>
    <dbReference type="NCBI Taxonomy" id="1969733"/>
    <lineage>
        <taxon>Bacteria</taxon>
        <taxon>Pseudomonadati</taxon>
        <taxon>Thermodesulfobacteriota</taxon>
        <taxon>Desulfuromonadia</taxon>
        <taxon>Desulfuromonadales</taxon>
        <taxon>Geothermobacteraceae</taxon>
        <taxon>Geothermobacter</taxon>
    </lineage>
</organism>
<proteinExistence type="predicted"/>
<dbReference type="EMBL" id="NAAD01000001">
    <property type="protein sequence ID" value="ORJ63392.1"/>
    <property type="molecule type" value="Genomic_DNA"/>
</dbReference>
<evidence type="ECO:0000256" key="2">
    <source>
        <dbReference type="ARBA" id="ARBA00022691"/>
    </source>
</evidence>
<accession>A0A1X0YE70</accession>
<dbReference type="OrthoDB" id="9782387at2"/>
<dbReference type="Proteomes" id="UP000193136">
    <property type="component" value="Unassembled WGS sequence"/>
</dbReference>
<dbReference type="CDD" id="cd21109">
    <property type="entry name" value="SPASM"/>
    <property type="match status" value="1"/>
</dbReference>
<keyword evidence="2" id="KW-0949">S-adenosyl-L-methionine</keyword>
<dbReference type="SUPFAM" id="SSF102114">
    <property type="entry name" value="Radical SAM enzymes"/>
    <property type="match status" value="1"/>
</dbReference>
<dbReference type="InterPro" id="IPR050377">
    <property type="entry name" value="Radical_SAM_PqqE_MftC-like"/>
</dbReference>
<dbReference type="GO" id="GO:0046872">
    <property type="term" value="F:metal ion binding"/>
    <property type="evidence" value="ECO:0007669"/>
    <property type="project" value="UniProtKB-KW"/>
</dbReference>
<reference evidence="7 8" key="1">
    <citation type="submission" date="2017-03" db="EMBL/GenBank/DDBJ databases">
        <title>Genome sequence of Geothermobacter sp. EPR-M, Deep-Sea Iron Reducer.</title>
        <authorList>
            <person name="Tully B."/>
            <person name="Savalia P."/>
            <person name="Abuyen K."/>
            <person name="Baughan C."/>
            <person name="Romero E."/>
            <person name="Ronkowski C."/>
            <person name="Torres B."/>
            <person name="Tremblay J."/>
            <person name="Trujillo A."/>
            <person name="Tyler M."/>
            <person name="Perez-Rodriguez I."/>
            <person name="Amend J."/>
        </authorList>
    </citation>
    <scope>NUCLEOTIDE SEQUENCE [LARGE SCALE GENOMIC DNA]</scope>
    <source>
        <strain evidence="7 8">EPR-M</strain>
    </source>
</reference>
<evidence type="ECO:0000256" key="4">
    <source>
        <dbReference type="ARBA" id="ARBA00023004"/>
    </source>
</evidence>
<sequence length="387" mass="43877">MRARKVINGIRVVGGDCRAIVSREIGFYRVRPKIATLFLTYRCDSRCKTCSRWQLPQEQLAEWELDYDGWTIIIDKLAAAGIRVVEVFGGNVLLRKELLLQVLAGLHEKGMSIHLPTNQIGLDDEVAEAMARYVDTVYVSTDGLPEQQNEIRGLDDASRNVVQAITRLTRARENQGSCARPVRLVCNCTVSRFNADVLEELADYALLMGFDEIHYEYAGEFLPEDVARTRLDGVVPDPHYIRREQTILVDQDAAAGVKEAIRTIKKKFRDRPLRVATINIDTRSEESLWSGRIPHRKCYVMRNEVTVDPAGQIVLCPFITNVGLGDLVADAFDTIWDNARHRRLRAQHDRGGMPMCATCILGVERNPGIKQSLKRVYFTRIEPVLNR</sequence>
<dbReference type="Gene3D" id="3.20.20.70">
    <property type="entry name" value="Aldolase class I"/>
    <property type="match status" value="1"/>
</dbReference>
<gene>
    <name evidence="7" type="ORF">B5V00_00570</name>
</gene>
<keyword evidence="4" id="KW-0408">Iron</keyword>
<evidence type="ECO:0000313" key="7">
    <source>
        <dbReference type="EMBL" id="ORJ63392.1"/>
    </source>
</evidence>
<dbReference type="GO" id="GO:0051536">
    <property type="term" value="F:iron-sulfur cluster binding"/>
    <property type="evidence" value="ECO:0007669"/>
    <property type="project" value="UniProtKB-KW"/>
</dbReference>
<evidence type="ECO:0000256" key="1">
    <source>
        <dbReference type="ARBA" id="ARBA00001966"/>
    </source>
</evidence>
<dbReference type="InterPro" id="IPR023885">
    <property type="entry name" value="4Fe4S-binding_SPASM_dom"/>
</dbReference>
<comment type="cofactor">
    <cofactor evidence="1">
        <name>[4Fe-4S] cluster</name>
        <dbReference type="ChEBI" id="CHEBI:49883"/>
    </cofactor>
</comment>
<feature type="domain" description="Radical SAM core" evidence="6">
    <location>
        <begin position="29"/>
        <end position="258"/>
    </location>
</feature>
<dbReference type="InterPro" id="IPR058240">
    <property type="entry name" value="rSAM_sf"/>
</dbReference>
<dbReference type="STRING" id="1969733.B5V00_00570"/>
<dbReference type="GO" id="GO:0003824">
    <property type="term" value="F:catalytic activity"/>
    <property type="evidence" value="ECO:0007669"/>
    <property type="project" value="InterPro"/>
</dbReference>
<dbReference type="PROSITE" id="PS51918">
    <property type="entry name" value="RADICAL_SAM"/>
    <property type="match status" value="1"/>
</dbReference>
<keyword evidence="3" id="KW-0479">Metal-binding</keyword>
<dbReference type="PANTHER" id="PTHR11228:SF7">
    <property type="entry name" value="PQQA PEPTIDE CYCLASE"/>
    <property type="match status" value="1"/>
</dbReference>
<dbReference type="Pfam" id="PF13186">
    <property type="entry name" value="SPASM"/>
    <property type="match status" value="1"/>
</dbReference>
<dbReference type="SFLD" id="SFLDG01067">
    <property type="entry name" value="SPASM/twitch_domain_containing"/>
    <property type="match status" value="1"/>
</dbReference>
<dbReference type="InterPro" id="IPR013785">
    <property type="entry name" value="Aldolase_TIM"/>
</dbReference>
<keyword evidence="5" id="KW-0411">Iron-sulfur</keyword>
<evidence type="ECO:0000259" key="6">
    <source>
        <dbReference type="PROSITE" id="PS51918"/>
    </source>
</evidence>
<comment type="caution">
    <text evidence="7">The sequence shown here is derived from an EMBL/GenBank/DDBJ whole genome shotgun (WGS) entry which is preliminary data.</text>
</comment>
<dbReference type="RefSeq" id="WP_085008432.1">
    <property type="nucleotide sequence ID" value="NZ_NAAD01000001.1"/>
</dbReference>
<dbReference type="Pfam" id="PF04055">
    <property type="entry name" value="Radical_SAM"/>
    <property type="match status" value="1"/>
</dbReference>
<evidence type="ECO:0000313" key="8">
    <source>
        <dbReference type="Proteomes" id="UP000193136"/>
    </source>
</evidence>
<dbReference type="PANTHER" id="PTHR11228">
    <property type="entry name" value="RADICAL SAM DOMAIN PROTEIN"/>
    <property type="match status" value="1"/>
</dbReference>
<dbReference type="CDD" id="cd01335">
    <property type="entry name" value="Radical_SAM"/>
    <property type="match status" value="1"/>
</dbReference>
<keyword evidence="8" id="KW-1185">Reference proteome</keyword>
<dbReference type="InterPro" id="IPR007197">
    <property type="entry name" value="rSAM"/>
</dbReference>
<protein>
    <recommendedName>
        <fullName evidence="6">Radical SAM core domain-containing protein</fullName>
    </recommendedName>
</protein>
<dbReference type="SFLD" id="SFLDS00029">
    <property type="entry name" value="Radical_SAM"/>
    <property type="match status" value="1"/>
</dbReference>
<name>A0A1X0YE70_9BACT</name>
<evidence type="ECO:0000256" key="5">
    <source>
        <dbReference type="ARBA" id="ARBA00023014"/>
    </source>
</evidence>
<evidence type="ECO:0000256" key="3">
    <source>
        <dbReference type="ARBA" id="ARBA00022723"/>
    </source>
</evidence>
<dbReference type="AlphaFoldDB" id="A0A1X0YE70"/>